<dbReference type="EMBL" id="AP012320">
    <property type="protein sequence ID" value="BAL97006.1"/>
    <property type="molecule type" value="Genomic_DNA"/>
</dbReference>
<evidence type="ECO:0000313" key="2">
    <source>
        <dbReference type="EMBL" id="BAL97006.1"/>
    </source>
</evidence>
<organism evidence="2 3">
    <name type="scientific">Rubrivivax gelatinosus (strain NBRC 100245 / IL144)</name>
    <dbReference type="NCBI Taxonomy" id="983917"/>
    <lineage>
        <taxon>Bacteria</taxon>
        <taxon>Pseudomonadati</taxon>
        <taxon>Pseudomonadota</taxon>
        <taxon>Betaproteobacteria</taxon>
        <taxon>Burkholderiales</taxon>
        <taxon>Sphaerotilaceae</taxon>
        <taxon>Rubrivivax</taxon>
    </lineage>
</organism>
<name>I0HVG9_RUBGI</name>
<dbReference type="KEGG" id="rge:RGE_36670"/>
<sequence length="48" mass="5218">MRHDLAQIQAASNRKHEPRDSPAESMAEAIAASRGRTAKRADRGPCTT</sequence>
<keyword evidence="3" id="KW-1185">Reference proteome</keyword>
<reference evidence="2 3" key="1">
    <citation type="journal article" date="2012" name="J. Bacteriol.">
        <title>Complete genome sequence of phototrophic betaproteobacterium Rubrivivax gelatinosus IL144.</title>
        <authorList>
            <person name="Nagashima S."/>
            <person name="Kamimura A."/>
            <person name="Shimizu T."/>
            <person name="Nakamura-isaki S."/>
            <person name="Aono E."/>
            <person name="Sakamoto K."/>
            <person name="Ichikawa N."/>
            <person name="Nakazawa H."/>
            <person name="Sekine M."/>
            <person name="Yamazaki S."/>
            <person name="Fujita N."/>
            <person name="Shimada K."/>
            <person name="Hanada S."/>
            <person name="Nagashima K.V.P."/>
        </authorList>
    </citation>
    <scope>NUCLEOTIDE SEQUENCE [LARGE SCALE GENOMIC DNA]</scope>
    <source>
        <strain evidence="3">NBRC 100245 / IL144</strain>
    </source>
</reference>
<protein>
    <submittedName>
        <fullName evidence="2">Uncharacterized protein</fullName>
    </submittedName>
</protein>
<dbReference type="AlphaFoldDB" id="I0HVG9"/>
<accession>I0HVG9</accession>
<evidence type="ECO:0000313" key="3">
    <source>
        <dbReference type="Proteomes" id="UP000007883"/>
    </source>
</evidence>
<dbReference type="HOGENOM" id="CLU_3157407_0_0_4"/>
<dbReference type="STRING" id="983917.RGE_36670"/>
<evidence type="ECO:0000256" key="1">
    <source>
        <dbReference type="SAM" id="MobiDB-lite"/>
    </source>
</evidence>
<dbReference type="Proteomes" id="UP000007883">
    <property type="component" value="Chromosome"/>
</dbReference>
<gene>
    <name evidence="2" type="ordered locus">RGE_36670</name>
</gene>
<feature type="region of interest" description="Disordered" evidence="1">
    <location>
        <begin position="1"/>
        <end position="48"/>
    </location>
</feature>
<proteinExistence type="predicted"/>
<feature type="compositionally biased region" description="Basic and acidic residues" evidence="1">
    <location>
        <begin position="39"/>
        <end position="48"/>
    </location>
</feature>